<dbReference type="Pfam" id="PF00196">
    <property type="entry name" value="GerE"/>
    <property type="match status" value="1"/>
</dbReference>
<feature type="domain" description="Response regulatory" evidence="6">
    <location>
        <begin position="8"/>
        <end position="122"/>
    </location>
</feature>
<reference evidence="7 8" key="1">
    <citation type="submission" date="2018-12" db="EMBL/GenBank/DDBJ databases">
        <title>The whole draft genome of Aquabacterium sp. SJQ9.</title>
        <authorList>
            <person name="Sun L."/>
            <person name="Gao X."/>
            <person name="Chen W."/>
            <person name="Huang K."/>
        </authorList>
    </citation>
    <scope>NUCLEOTIDE SEQUENCE [LARGE SCALE GENOMIC DNA]</scope>
    <source>
        <strain evidence="7 8">SJQ9</strain>
    </source>
</reference>
<evidence type="ECO:0000259" key="6">
    <source>
        <dbReference type="PROSITE" id="PS50110"/>
    </source>
</evidence>
<dbReference type="GO" id="GO:0000160">
    <property type="term" value="P:phosphorelay signal transduction system"/>
    <property type="evidence" value="ECO:0007669"/>
    <property type="project" value="InterPro"/>
</dbReference>
<dbReference type="PROSITE" id="PS50110">
    <property type="entry name" value="RESPONSE_REGULATORY"/>
    <property type="match status" value="1"/>
</dbReference>
<dbReference type="PANTHER" id="PTHR44688:SF16">
    <property type="entry name" value="DNA-BINDING TRANSCRIPTIONAL ACTIVATOR DEVR_DOSR"/>
    <property type="match status" value="1"/>
</dbReference>
<evidence type="ECO:0000259" key="5">
    <source>
        <dbReference type="PROSITE" id="PS50043"/>
    </source>
</evidence>
<evidence type="ECO:0000256" key="3">
    <source>
        <dbReference type="ARBA" id="ARBA00023163"/>
    </source>
</evidence>
<dbReference type="InterPro" id="IPR016032">
    <property type="entry name" value="Sig_transdc_resp-reg_C-effctor"/>
</dbReference>
<protein>
    <submittedName>
        <fullName evidence="7">DNA-binding response regulator</fullName>
    </submittedName>
</protein>
<dbReference type="SUPFAM" id="SSF46894">
    <property type="entry name" value="C-terminal effector domain of the bipartite response regulators"/>
    <property type="match status" value="1"/>
</dbReference>
<dbReference type="GO" id="GO:0003677">
    <property type="term" value="F:DNA binding"/>
    <property type="evidence" value="ECO:0007669"/>
    <property type="project" value="UniProtKB-KW"/>
</dbReference>
<sequence length="215" mass="23360">MSALPRPCVHLVEDDPSLRQAISALLRSLNHDVATYGSAEEFLAAAPNLGLGCVLLDVHLPGDSGVVLQRALNQMGFNMPIVFLTGHGTIPLTVQVMKAGAANLLPKPFSDQELLNAVESAIAVDRDGWNARAAALSLRQRYESLSPRQREVFVLVVAGRLNKVIAAELNITEITVKVHRRHIMEKFEVRTVADLVRSAEKLGIEIPGQAAYTKV</sequence>
<gene>
    <name evidence="7" type="ORF">EIP75_11065</name>
</gene>
<feature type="modified residue" description="4-aspartylphosphate" evidence="4">
    <location>
        <position position="57"/>
    </location>
</feature>
<evidence type="ECO:0000313" key="7">
    <source>
        <dbReference type="EMBL" id="RRS04418.1"/>
    </source>
</evidence>
<evidence type="ECO:0000313" key="8">
    <source>
        <dbReference type="Proteomes" id="UP000269265"/>
    </source>
</evidence>
<dbReference type="OrthoDB" id="9802186at2"/>
<feature type="domain" description="HTH luxR-type" evidence="5">
    <location>
        <begin position="138"/>
        <end position="203"/>
    </location>
</feature>
<keyword evidence="1" id="KW-0805">Transcription regulation</keyword>
<dbReference type="PANTHER" id="PTHR44688">
    <property type="entry name" value="DNA-BINDING TRANSCRIPTIONAL ACTIVATOR DEVR_DOSR"/>
    <property type="match status" value="1"/>
</dbReference>
<organism evidence="7 8">
    <name type="scientific">Aquabacterium soli</name>
    <dbReference type="NCBI Taxonomy" id="2493092"/>
    <lineage>
        <taxon>Bacteria</taxon>
        <taxon>Pseudomonadati</taxon>
        <taxon>Pseudomonadota</taxon>
        <taxon>Betaproteobacteria</taxon>
        <taxon>Burkholderiales</taxon>
        <taxon>Aquabacterium</taxon>
    </lineage>
</organism>
<dbReference type="InterPro" id="IPR000792">
    <property type="entry name" value="Tscrpt_reg_LuxR_C"/>
</dbReference>
<evidence type="ECO:0000256" key="1">
    <source>
        <dbReference type="ARBA" id="ARBA00023015"/>
    </source>
</evidence>
<dbReference type="AlphaFoldDB" id="A0A426VC29"/>
<dbReference type="InterPro" id="IPR011006">
    <property type="entry name" value="CheY-like_superfamily"/>
</dbReference>
<dbReference type="SMART" id="SM00448">
    <property type="entry name" value="REC"/>
    <property type="match status" value="1"/>
</dbReference>
<keyword evidence="3" id="KW-0804">Transcription</keyword>
<name>A0A426VC29_9BURK</name>
<proteinExistence type="predicted"/>
<evidence type="ECO:0000256" key="4">
    <source>
        <dbReference type="PROSITE-ProRule" id="PRU00169"/>
    </source>
</evidence>
<dbReference type="Gene3D" id="3.40.50.2300">
    <property type="match status" value="1"/>
</dbReference>
<dbReference type="GO" id="GO:0006355">
    <property type="term" value="P:regulation of DNA-templated transcription"/>
    <property type="evidence" value="ECO:0007669"/>
    <property type="project" value="InterPro"/>
</dbReference>
<dbReference type="PRINTS" id="PR00038">
    <property type="entry name" value="HTHLUXR"/>
</dbReference>
<dbReference type="EMBL" id="RSED01000007">
    <property type="protein sequence ID" value="RRS04418.1"/>
    <property type="molecule type" value="Genomic_DNA"/>
</dbReference>
<dbReference type="InterPro" id="IPR036388">
    <property type="entry name" value="WH-like_DNA-bd_sf"/>
</dbReference>
<dbReference type="CDD" id="cd17537">
    <property type="entry name" value="REC_FixJ"/>
    <property type="match status" value="1"/>
</dbReference>
<dbReference type="RefSeq" id="WP_125243326.1">
    <property type="nucleotide sequence ID" value="NZ_RSED01000007.1"/>
</dbReference>
<keyword evidence="2 7" id="KW-0238">DNA-binding</keyword>
<dbReference type="Gene3D" id="1.10.10.10">
    <property type="entry name" value="Winged helix-like DNA-binding domain superfamily/Winged helix DNA-binding domain"/>
    <property type="match status" value="1"/>
</dbReference>
<dbReference type="Pfam" id="PF00072">
    <property type="entry name" value="Response_reg"/>
    <property type="match status" value="1"/>
</dbReference>
<dbReference type="InterPro" id="IPR001789">
    <property type="entry name" value="Sig_transdc_resp-reg_receiver"/>
</dbReference>
<keyword evidence="8" id="KW-1185">Reference proteome</keyword>
<dbReference type="Proteomes" id="UP000269265">
    <property type="component" value="Unassembled WGS sequence"/>
</dbReference>
<dbReference type="PROSITE" id="PS00622">
    <property type="entry name" value="HTH_LUXR_1"/>
    <property type="match status" value="1"/>
</dbReference>
<dbReference type="CDD" id="cd06170">
    <property type="entry name" value="LuxR_C_like"/>
    <property type="match status" value="1"/>
</dbReference>
<comment type="caution">
    <text evidence="7">The sequence shown here is derived from an EMBL/GenBank/DDBJ whole genome shotgun (WGS) entry which is preliminary data.</text>
</comment>
<dbReference type="SMART" id="SM00421">
    <property type="entry name" value="HTH_LUXR"/>
    <property type="match status" value="1"/>
</dbReference>
<evidence type="ECO:0000256" key="2">
    <source>
        <dbReference type="ARBA" id="ARBA00023125"/>
    </source>
</evidence>
<dbReference type="SUPFAM" id="SSF52172">
    <property type="entry name" value="CheY-like"/>
    <property type="match status" value="1"/>
</dbReference>
<keyword evidence="4" id="KW-0597">Phosphoprotein</keyword>
<dbReference type="PROSITE" id="PS50043">
    <property type="entry name" value="HTH_LUXR_2"/>
    <property type="match status" value="1"/>
</dbReference>
<accession>A0A426VC29</accession>